<dbReference type="InParanoid" id="B4NLK6"/>
<sequence length="113" mass="13406">MDQYLQDLSKIRDNTHRMLSQTSILKDDEILAQHKIAGKLSITQLTEFLDFLYHRYDAEWEVKDMVAREIQNSRDSSDIAFLVTTWNNCPHAGGTEFIEKFNLFYKRMGRRFV</sequence>
<dbReference type="OrthoDB" id="7987047at2759"/>
<dbReference type="KEGG" id="dwi:6651811"/>
<evidence type="ECO:0000313" key="2">
    <source>
        <dbReference type="Proteomes" id="UP000007798"/>
    </source>
</evidence>
<reference evidence="1 2" key="1">
    <citation type="journal article" date="2007" name="Nature">
        <title>Evolution of genes and genomes on the Drosophila phylogeny.</title>
        <authorList>
            <consortium name="Drosophila 12 Genomes Consortium"/>
            <person name="Clark A.G."/>
            <person name="Eisen M.B."/>
            <person name="Smith D.R."/>
            <person name="Bergman C.M."/>
            <person name="Oliver B."/>
            <person name="Markow T.A."/>
            <person name="Kaufman T.C."/>
            <person name="Kellis M."/>
            <person name="Gelbart W."/>
            <person name="Iyer V.N."/>
            <person name="Pollard D.A."/>
            <person name="Sackton T.B."/>
            <person name="Larracuente A.M."/>
            <person name="Singh N.D."/>
            <person name="Abad J.P."/>
            <person name="Abt D.N."/>
            <person name="Adryan B."/>
            <person name="Aguade M."/>
            <person name="Akashi H."/>
            <person name="Anderson W.W."/>
            <person name="Aquadro C.F."/>
            <person name="Ardell D.H."/>
            <person name="Arguello R."/>
            <person name="Artieri C.G."/>
            <person name="Barbash D.A."/>
            <person name="Barker D."/>
            <person name="Barsanti P."/>
            <person name="Batterham P."/>
            <person name="Batzoglou S."/>
            <person name="Begun D."/>
            <person name="Bhutkar A."/>
            <person name="Blanco E."/>
            <person name="Bosak S.A."/>
            <person name="Bradley R.K."/>
            <person name="Brand A.D."/>
            <person name="Brent M.R."/>
            <person name="Brooks A.N."/>
            <person name="Brown R.H."/>
            <person name="Butlin R.K."/>
            <person name="Caggese C."/>
            <person name="Calvi B.R."/>
            <person name="Bernardo de Carvalho A."/>
            <person name="Caspi A."/>
            <person name="Castrezana S."/>
            <person name="Celniker S.E."/>
            <person name="Chang J.L."/>
            <person name="Chapple C."/>
            <person name="Chatterji S."/>
            <person name="Chinwalla A."/>
            <person name="Civetta A."/>
            <person name="Clifton S.W."/>
            <person name="Comeron J.M."/>
            <person name="Costello J.C."/>
            <person name="Coyne J.A."/>
            <person name="Daub J."/>
            <person name="David R.G."/>
            <person name="Delcher A.L."/>
            <person name="Delehaunty K."/>
            <person name="Do C.B."/>
            <person name="Ebling H."/>
            <person name="Edwards K."/>
            <person name="Eickbush T."/>
            <person name="Evans J.D."/>
            <person name="Filipski A."/>
            <person name="Findeiss S."/>
            <person name="Freyhult E."/>
            <person name="Fulton L."/>
            <person name="Fulton R."/>
            <person name="Garcia A.C."/>
            <person name="Gardiner A."/>
            <person name="Garfield D.A."/>
            <person name="Garvin B.E."/>
            <person name="Gibson G."/>
            <person name="Gilbert D."/>
            <person name="Gnerre S."/>
            <person name="Godfrey J."/>
            <person name="Good R."/>
            <person name="Gotea V."/>
            <person name="Gravely B."/>
            <person name="Greenberg A.J."/>
            <person name="Griffiths-Jones S."/>
            <person name="Gross S."/>
            <person name="Guigo R."/>
            <person name="Gustafson E.A."/>
            <person name="Haerty W."/>
            <person name="Hahn M.W."/>
            <person name="Halligan D.L."/>
            <person name="Halpern A.L."/>
            <person name="Halter G.M."/>
            <person name="Han M.V."/>
            <person name="Heger A."/>
            <person name="Hillier L."/>
            <person name="Hinrichs A.S."/>
            <person name="Holmes I."/>
            <person name="Hoskins R.A."/>
            <person name="Hubisz M.J."/>
            <person name="Hultmark D."/>
            <person name="Huntley M.A."/>
            <person name="Jaffe D.B."/>
            <person name="Jagadeeshan S."/>
            <person name="Jeck W.R."/>
            <person name="Johnson J."/>
            <person name="Jones C.D."/>
            <person name="Jordan W.C."/>
            <person name="Karpen G.H."/>
            <person name="Kataoka E."/>
            <person name="Keightley P.D."/>
            <person name="Kheradpour P."/>
            <person name="Kirkness E.F."/>
            <person name="Koerich L.B."/>
            <person name="Kristiansen K."/>
            <person name="Kudrna D."/>
            <person name="Kulathinal R.J."/>
            <person name="Kumar S."/>
            <person name="Kwok R."/>
            <person name="Lander E."/>
            <person name="Langley C.H."/>
            <person name="Lapoint R."/>
            <person name="Lazzaro B.P."/>
            <person name="Lee S.J."/>
            <person name="Levesque L."/>
            <person name="Li R."/>
            <person name="Lin C.F."/>
            <person name="Lin M.F."/>
            <person name="Lindblad-Toh K."/>
            <person name="Llopart A."/>
            <person name="Long M."/>
            <person name="Low L."/>
            <person name="Lozovsky E."/>
            <person name="Lu J."/>
            <person name="Luo M."/>
            <person name="Machado C.A."/>
            <person name="Makalowski W."/>
            <person name="Marzo M."/>
            <person name="Matsuda M."/>
            <person name="Matzkin L."/>
            <person name="McAllister B."/>
            <person name="McBride C.S."/>
            <person name="McKernan B."/>
            <person name="McKernan K."/>
            <person name="Mendez-Lago M."/>
            <person name="Minx P."/>
            <person name="Mollenhauer M.U."/>
            <person name="Montooth K."/>
            <person name="Mount S.M."/>
            <person name="Mu X."/>
            <person name="Myers E."/>
            <person name="Negre B."/>
            <person name="Newfeld S."/>
            <person name="Nielsen R."/>
            <person name="Noor M.A."/>
            <person name="O'Grady P."/>
            <person name="Pachter L."/>
            <person name="Papaceit M."/>
            <person name="Parisi M.J."/>
            <person name="Parisi M."/>
            <person name="Parts L."/>
            <person name="Pedersen J.S."/>
            <person name="Pesole G."/>
            <person name="Phillippy A.M."/>
            <person name="Ponting C.P."/>
            <person name="Pop M."/>
            <person name="Porcelli D."/>
            <person name="Powell J.R."/>
            <person name="Prohaska S."/>
            <person name="Pruitt K."/>
            <person name="Puig M."/>
            <person name="Quesneville H."/>
            <person name="Ram K.R."/>
            <person name="Rand D."/>
            <person name="Rasmussen M.D."/>
            <person name="Reed L.K."/>
            <person name="Reenan R."/>
            <person name="Reily A."/>
            <person name="Remington K.A."/>
            <person name="Rieger T.T."/>
            <person name="Ritchie M.G."/>
            <person name="Robin C."/>
            <person name="Rogers Y.H."/>
            <person name="Rohde C."/>
            <person name="Rozas J."/>
            <person name="Rubenfield M.J."/>
            <person name="Ruiz A."/>
            <person name="Russo S."/>
            <person name="Salzberg S.L."/>
            <person name="Sanchez-Gracia A."/>
            <person name="Saranga D.J."/>
            <person name="Sato H."/>
            <person name="Schaeffer S.W."/>
            <person name="Schatz M.C."/>
            <person name="Schlenke T."/>
            <person name="Schwartz R."/>
            <person name="Segarra C."/>
            <person name="Singh R.S."/>
            <person name="Sirot L."/>
            <person name="Sirota M."/>
            <person name="Sisneros N.B."/>
            <person name="Smith C.D."/>
            <person name="Smith T.F."/>
            <person name="Spieth J."/>
            <person name="Stage D.E."/>
            <person name="Stark A."/>
            <person name="Stephan W."/>
            <person name="Strausberg R.L."/>
            <person name="Strempel S."/>
            <person name="Sturgill D."/>
            <person name="Sutton G."/>
            <person name="Sutton G.G."/>
            <person name="Tao W."/>
            <person name="Teichmann S."/>
            <person name="Tobari Y.N."/>
            <person name="Tomimura Y."/>
            <person name="Tsolas J.M."/>
            <person name="Valente V.L."/>
            <person name="Venter E."/>
            <person name="Venter J.C."/>
            <person name="Vicario S."/>
            <person name="Vieira F.G."/>
            <person name="Vilella A.J."/>
            <person name="Villasante A."/>
            <person name="Walenz B."/>
            <person name="Wang J."/>
            <person name="Wasserman M."/>
            <person name="Watts T."/>
            <person name="Wilson D."/>
            <person name="Wilson R.K."/>
            <person name="Wing R.A."/>
            <person name="Wolfner M.F."/>
            <person name="Wong A."/>
            <person name="Wong G.K."/>
            <person name="Wu C.I."/>
            <person name="Wu G."/>
            <person name="Yamamoto D."/>
            <person name="Yang H.P."/>
            <person name="Yang S.P."/>
            <person name="Yorke J.A."/>
            <person name="Yoshida K."/>
            <person name="Zdobnov E."/>
            <person name="Zhang P."/>
            <person name="Zhang Y."/>
            <person name="Zimin A.V."/>
            <person name="Baldwin J."/>
            <person name="Abdouelleil A."/>
            <person name="Abdulkadir J."/>
            <person name="Abebe A."/>
            <person name="Abera B."/>
            <person name="Abreu J."/>
            <person name="Acer S.C."/>
            <person name="Aftuck L."/>
            <person name="Alexander A."/>
            <person name="An P."/>
            <person name="Anderson E."/>
            <person name="Anderson S."/>
            <person name="Arachi H."/>
            <person name="Azer M."/>
            <person name="Bachantsang P."/>
            <person name="Barry A."/>
            <person name="Bayul T."/>
            <person name="Berlin A."/>
            <person name="Bessette D."/>
            <person name="Bloom T."/>
            <person name="Blye J."/>
            <person name="Boguslavskiy L."/>
            <person name="Bonnet C."/>
            <person name="Boukhgalter B."/>
            <person name="Bourzgui I."/>
            <person name="Brown A."/>
            <person name="Cahill P."/>
            <person name="Channer S."/>
            <person name="Cheshatsang Y."/>
            <person name="Chuda L."/>
            <person name="Citroen M."/>
            <person name="Collymore A."/>
            <person name="Cooke P."/>
            <person name="Costello M."/>
            <person name="D'Aco K."/>
            <person name="Daza R."/>
            <person name="De Haan G."/>
            <person name="DeGray S."/>
            <person name="DeMaso C."/>
            <person name="Dhargay N."/>
            <person name="Dooley K."/>
            <person name="Dooley E."/>
            <person name="Doricent M."/>
            <person name="Dorje P."/>
            <person name="Dorjee K."/>
            <person name="Dupes A."/>
            <person name="Elong R."/>
            <person name="Falk J."/>
            <person name="Farina A."/>
            <person name="Faro S."/>
            <person name="Ferguson D."/>
            <person name="Fisher S."/>
            <person name="Foley C.D."/>
            <person name="Franke A."/>
            <person name="Friedrich D."/>
            <person name="Gadbois L."/>
            <person name="Gearin G."/>
            <person name="Gearin C.R."/>
            <person name="Giannoukos G."/>
            <person name="Goode T."/>
            <person name="Graham J."/>
            <person name="Grandbois E."/>
            <person name="Grewal S."/>
            <person name="Gyaltsen K."/>
            <person name="Hafez N."/>
            <person name="Hagos B."/>
            <person name="Hall J."/>
            <person name="Henson C."/>
            <person name="Hollinger A."/>
            <person name="Honan T."/>
            <person name="Huard M.D."/>
            <person name="Hughes L."/>
            <person name="Hurhula B."/>
            <person name="Husby M.E."/>
            <person name="Kamat A."/>
            <person name="Kanga B."/>
            <person name="Kashin S."/>
            <person name="Khazanovich D."/>
            <person name="Kisner P."/>
            <person name="Lance K."/>
            <person name="Lara M."/>
            <person name="Lee W."/>
            <person name="Lennon N."/>
            <person name="Letendre F."/>
            <person name="LeVine R."/>
            <person name="Lipovsky A."/>
            <person name="Liu X."/>
            <person name="Liu J."/>
            <person name="Liu S."/>
            <person name="Lokyitsang T."/>
            <person name="Lokyitsang Y."/>
            <person name="Lubonja R."/>
            <person name="Lui A."/>
            <person name="MacDonald P."/>
            <person name="Magnisalis V."/>
            <person name="Maru K."/>
            <person name="Matthews C."/>
            <person name="McCusker W."/>
            <person name="McDonough S."/>
            <person name="Mehta T."/>
            <person name="Meldrim J."/>
            <person name="Meneus L."/>
            <person name="Mihai O."/>
            <person name="Mihalev A."/>
            <person name="Mihova T."/>
            <person name="Mittelman R."/>
            <person name="Mlenga V."/>
            <person name="Montmayeur A."/>
            <person name="Mulrain L."/>
            <person name="Navidi A."/>
            <person name="Naylor J."/>
            <person name="Negash T."/>
            <person name="Nguyen T."/>
            <person name="Nguyen N."/>
            <person name="Nicol R."/>
            <person name="Norbu C."/>
            <person name="Norbu N."/>
            <person name="Novod N."/>
            <person name="O'Neill B."/>
            <person name="Osman S."/>
            <person name="Markiewicz E."/>
            <person name="Oyono O.L."/>
            <person name="Patti C."/>
            <person name="Phunkhang P."/>
            <person name="Pierre F."/>
            <person name="Priest M."/>
            <person name="Raghuraman S."/>
            <person name="Rege F."/>
            <person name="Reyes R."/>
            <person name="Rise C."/>
            <person name="Rogov P."/>
            <person name="Ross K."/>
            <person name="Ryan E."/>
            <person name="Settipalli S."/>
            <person name="Shea T."/>
            <person name="Sherpa N."/>
            <person name="Shi L."/>
            <person name="Shih D."/>
            <person name="Sparrow T."/>
            <person name="Spaulding J."/>
            <person name="Stalker J."/>
            <person name="Stange-Thomann N."/>
            <person name="Stavropoulos S."/>
            <person name="Stone C."/>
            <person name="Strader C."/>
            <person name="Tesfaye S."/>
            <person name="Thomson T."/>
            <person name="Thoulutsang Y."/>
            <person name="Thoulutsang D."/>
            <person name="Topham K."/>
            <person name="Topping I."/>
            <person name="Tsamla T."/>
            <person name="Vassiliev H."/>
            <person name="Vo A."/>
            <person name="Wangchuk T."/>
            <person name="Wangdi T."/>
            <person name="Weiand M."/>
            <person name="Wilkinson J."/>
            <person name="Wilson A."/>
            <person name="Yadav S."/>
            <person name="Young G."/>
            <person name="Yu Q."/>
            <person name="Zembek L."/>
            <person name="Zhong D."/>
            <person name="Zimmer A."/>
            <person name="Zwirko Z."/>
            <person name="Jaffe D.B."/>
            <person name="Alvarez P."/>
            <person name="Brockman W."/>
            <person name="Butler J."/>
            <person name="Chin C."/>
            <person name="Gnerre S."/>
            <person name="Grabherr M."/>
            <person name="Kleber M."/>
            <person name="Mauceli E."/>
            <person name="MacCallum I."/>
        </authorList>
    </citation>
    <scope>NUCLEOTIDE SEQUENCE [LARGE SCALE GENOMIC DNA]</scope>
    <source>
        <strain evidence="2">Tucson 14030-0811.24</strain>
    </source>
</reference>
<dbReference type="AlphaFoldDB" id="B4NLK6"/>
<name>B4NLK6_DROWI</name>
<evidence type="ECO:0000313" key="1">
    <source>
        <dbReference type="EMBL" id="EDW85245.2"/>
    </source>
</evidence>
<gene>
    <name evidence="1" type="primary">Dwil\GK18380</name>
    <name evidence="1" type="ORF">Dwil_GK18380</name>
</gene>
<accession>B4NLK6</accession>
<dbReference type="Proteomes" id="UP000007798">
    <property type="component" value="Unassembled WGS sequence"/>
</dbReference>
<proteinExistence type="predicted"/>
<dbReference type="EMBL" id="CH964274">
    <property type="protein sequence ID" value="EDW85245.2"/>
    <property type="molecule type" value="Genomic_DNA"/>
</dbReference>
<organism evidence="1 2">
    <name type="scientific">Drosophila willistoni</name>
    <name type="common">Fruit fly</name>
    <dbReference type="NCBI Taxonomy" id="7260"/>
    <lineage>
        <taxon>Eukaryota</taxon>
        <taxon>Metazoa</taxon>
        <taxon>Ecdysozoa</taxon>
        <taxon>Arthropoda</taxon>
        <taxon>Hexapoda</taxon>
        <taxon>Insecta</taxon>
        <taxon>Pterygota</taxon>
        <taxon>Neoptera</taxon>
        <taxon>Endopterygota</taxon>
        <taxon>Diptera</taxon>
        <taxon>Brachycera</taxon>
        <taxon>Muscomorpha</taxon>
        <taxon>Ephydroidea</taxon>
        <taxon>Drosophilidae</taxon>
        <taxon>Drosophila</taxon>
        <taxon>Sophophora</taxon>
    </lineage>
</organism>
<keyword evidence="2" id="KW-1185">Reference proteome</keyword>
<dbReference type="HOGENOM" id="CLU_120650_0_0_1"/>
<protein>
    <submittedName>
        <fullName evidence="1">Uncharacterized protein</fullName>
    </submittedName>
</protein>